<evidence type="ECO:0000313" key="1">
    <source>
        <dbReference type="EMBL" id="GBM68779.1"/>
    </source>
</evidence>
<dbReference type="AlphaFoldDB" id="A0A4Y2HUS4"/>
<dbReference type="Proteomes" id="UP000499080">
    <property type="component" value="Unassembled WGS sequence"/>
</dbReference>
<sequence>NFDVSALGSSKNVKAVFRFSTRIVQHFGGHTGHSISDPNFKWGYIKDRVFATPFEDINKLKVRITGAVSSVTAELLDNTWRESEYRLDILRAIKGAHIEIY</sequence>
<dbReference type="EMBL" id="BGPR01104177">
    <property type="protein sequence ID" value="GBM68779.1"/>
    <property type="molecule type" value="Genomic_DNA"/>
</dbReference>
<dbReference type="InterPro" id="IPR036397">
    <property type="entry name" value="RNaseH_sf"/>
</dbReference>
<reference evidence="1 2" key="1">
    <citation type="journal article" date="2019" name="Sci. Rep.">
        <title>Orb-weaving spider Araneus ventricosus genome elucidates the spidroin gene catalogue.</title>
        <authorList>
            <person name="Kono N."/>
            <person name="Nakamura H."/>
            <person name="Ohtoshi R."/>
            <person name="Moran D.A.P."/>
            <person name="Shinohara A."/>
            <person name="Yoshida Y."/>
            <person name="Fujiwara M."/>
            <person name="Mori M."/>
            <person name="Tomita M."/>
            <person name="Arakawa K."/>
        </authorList>
    </citation>
    <scope>NUCLEOTIDE SEQUENCE [LARGE SCALE GENOMIC DNA]</scope>
</reference>
<accession>A0A4Y2HUS4</accession>
<organism evidence="1 2">
    <name type="scientific">Araneus ventricosus</name>
    <name type="common">Orbweaver spider</name>
    <name type="synonym">Epeira ventricosa</name>
    <dbReference type="NCBI Taxonomy" id="182803"/>
    <lineage>
        <taxon>Eukaryota</taxon>
        <taxon>Metazoa</taxon>
        <taxon>Ecdysozoa</taxon>
        <taxon>Arthropoda</taxon>
        <taxon>Chelicerata</taxon>
        <taxon>Arachnida</taxon>
        <taxon>Araneae</taxon>
        <taxon>Araneomorphae</taxon>
        <taxon>Entelegynae</taxon>
        <taxon>Araneoidea</taxon>
        <taxon>Araneidae</taxon>
        <taxon>Araneus</taxon>
    </lineage>
</organism>
<gene>
    <name evidence="1" type="ORF">AVEN_188877_1</name>
</gene>
<proteinExistence type="predicted"/>
<evidence type="ECO:0000313" key="2">
    <source>
        <dbReference type="Proteomes" id="UP000499080"/>
    </source>
</evidence>
<feature type="non-terminal residue" evidence="1">
    <location>
        <position position="1"/>
    </location>
</feature>
<protein>
    <submittedName>
        <fullName evidence="1">Uncharacterized protein</fullName>
    </submittedName>
</protein>
<comment type="caution">
    <text evidence="1">The sequence shown here is derived from an EMBL/GenBank/DDBJ whole genome shotgun (WGS) entry which is preliminary data.</text>
</comment>
<dbReference type="Gene3D" id="3.30.420.10">
    <property type="entry name" value="Ribonuclease H-like superfamily/Ribonuclease H"/>
    <property type="match status" value="1"/>
</dbReference>
<dbReference type="GO" id="GO:0003676">
    <property type="term" value="F:nucleic acid binding"/>
    <property type="evidence" value="ECO:0007669"/>
    <property type="project" value="InterPro"/>
</dbReference>
<keyword evidence="2" id="KW-1185">Reference proteome</keyword>
<name>A0A4Y2HUS4_ARAVE</name>